<feature type="non-terminal residue" evidence="2">
    <location>
        <position position="94"/>
    </location>
</feature>
<accession>K1SUN6</accession>
<organism evidence="2">
    <name type="scientific">human gut metagenome</name>
    <dbReference type="NCBI Taxonomy" id="408170"/>
    <lineage>
        <taxon>unclassified sequences</taxon>
        <taxon>metagenomes</taxon>
        <taxon>organismal metagenomes</taxon>
    </lineage>
</organism>
<reference evidence="2" key="1">
    <citation type="journal article" date="2013" name="Environ. Microbiol.">
        <title>Microbiota from the distal guts of lean and obese adolescents exhibit partial functional redundancy besides clear differences in community structure.</title>
        <authorList>
            <person name="Ferrer M."/>
            <person name="Ruiz A."/>
            <person name="Lanza F."/>
            <person name="Haange S.B."/>
            <person name="Oberbach A."/>
            <person name="Till H."/>
            <person name="Bargiela R."/>
            <person name="Campoy C."/>
            <person name="Segura M.T."/>
            <person name="Richter M."/>
            <person name="von Bergen M."/>
            <person name="Seifert J."/>
            <person name="Suarez A."/>
        </authorList>
    </citation>
    <scope>NUCLEOTIDE SEQUENCE</scope>
</reference>
<dbReference type="InterPro" id="IPR003491">
    <property type="entry name" value="REP-like_C"/>
</dbReference>
<name>K1SUN6_9ZZZZ</name>
<dbReference type="EMBL" id="AJWY01009165">
    <property type="protein sequence ID" value="EKC59164.1"/>
    <property type="molecule type" value="Genomic_DNA"/>
</dbReference>
<evidence type="ECO:0000313" key="2">
    <source>
        <dbReference type="EMBL" id="EKC59164.1"/>
    </source>
</evidence>
<keyword evidence="2" id="KW-0648">Protein biosynthesis</keyword>
<sequence length="94" mass="10892">MTVTTDTVKERFLLLEKNLVTESIYIGSRAENAQSLLRVYDKKSEQISNNGFRLDEALQCDSWVRFEASYRGNYAHQITEQLEHITDDVSVSQF</sequence>
<protein>
    <submittedName>
        <fullName evidence="2">Replication initiation factor family protein</fullName>
    </submittedName>
</protein>
<gene>
    <name evidence="2" type="ORF">LEA_13505</name>
</gene>
<dbReference type="GO" id="GO:0003743">
    <property type="term" value="F:translation initiation factor activity"/>
    <property type="evidence" value="ECO:0007669"/>
    <property type="project" value="UniProtKB-KW"/>
</dbReference>
<dbReference type="AlphaFoldDB" id="K1SUN6"/>
<feature type="domain" description="Replication initiation protein-like C-terminal" evidence="1">
    <location>
        <begin position="16"/>
        <end position="82"/>
    </location>
</feature>
<dbReference type="Pfam" id="PF02486">
    <property type="entry name" value="Rep_trans"/>
    <property type="match status" value="1"/>
</dbReference>
<keyword evidence="2" id="KW-0396">Initiation factor</keyword>
<evidence type="ECO:0000259" key="1">
    <source>
        <dbReference type="Pfam" id="PF02486"/>
    </source>
</evidence>
<comment type="caution">
    <text evidence="2">The sequence shown here is derived from an EMBL/GenBank/DDBJ whole genome shotgun (WGS) entry which is preliminary data.</text>
</comment>
<proteinExistence type="predicted"/>